<keyword evidence="7" id="KW-0460">Magnesium</keyword>
<dbReference type="PROSITE" id="PS00444">
    <property type="entry name" value="POLYPRENYL_SYNTHASE_2"/>
    <property type="match status" value="1"/>
</dbReference>
<evidence type="ECO:0000256" key="8">
    <source>
        <dbReference type="ARBA" id="ARBA00023229"/>
    </source>
</evidence>
<reference evidence="13 14" key="1">
    <citation type="submission" date="2014-12" db="EMBL/GenBank/DDBJ databases">
        <title>Partial genome sequence of Streptococcus constellatus KCOM 1650 (= ChDC B144).</title>
        <authorList>
            <person name="Kook J.-K."/>
            <person name="Park S.-N."/>
            <person name="Lim Y.K."/>
            <person name="Jo E."/>
        </authorList>
    </citation>
    <scope>NUCLEOTIDE SEQUENCE [LARGE SCALE GENOMIC DNA]</scope>
    <source>
        <strain evidence="13 14">KCOM 1650</strain>
    </source>
</reference>
<dbReference type="SFLD" id="SFLDG01017">
    <property type="entry name" value="Polyprenyl_Transferase_Like"/>
    <property type="match status" value="1"/>
</dbReference>
<dbReference type="NCBIfam" id="NF045485">
    <property type="entry name" value="FPPsyn"/>
    <property type="match status" value="1"/>
</dbReference>
<dbReference type="Pfam" id="PF00348">
    <property type="entry name" value="polyprenyl_synt"/>
    <property type="match status" value="1"/>
</dbReference>
<dbReference type="Gene3D" id="1.10.600.10">
    <property type="entry name" value="Farnesyl Diphosphate Synthase"/>
    <property type="match status" value="1"/>
</dbReference>
<protein>
    <recommendedName>
        <fullName evidence="4">Farnesyl diphosphate synthase</fullName>
        <ecNumber evidence="3">2.5.1.10</ecNumber>
    </recommendedName>
    <alternativeName>
        <fullName evidence="10">(2E,6E)-farnesyl diphosphate synthase</fullName>
    </alternativeName>
    <alternativeName>
        <fullName evidence="9">Geranyltranstransferase</fullName>
    </alternativeName>
</protein>
<keyword evidence="5 12" id="KW-0808">Transferase</keyword>
<evidence type="ECO:0000313" key="13">
    <source>
        <dbReference type="EMBL" id="KIC78977.1"/>
    </source>
</evidence>
<dbReference type="STRING" id="862969.SCI_1459"/>
<dbReference type="PROSITE" id="PS00723">
    <property type="entry name" value="POLYPRENYL_SYNTHASE_1"/>
    <property type="match status" value="1"/>
</dbReference>
<dbReference type="OrthoDB" id="9805316at2"/>
<evidence type="ECO:0000256" key="4">
    <source>
        <dbReference type="ARBA" id="ARBA00015100"/>
    </source>
</evidence>
<dbReference type="GO" id="GO:0004337">
    <property type="term" value="F:(2E,6E)-farnesyl diphosphate synthase activity"/>
    <property type="evidence" value="ECO:0007669"/>
    <property type="project" value="UniProtKB-EC"/>
</dbReference>
<comment type="cofactor">
    <cofactor evidence="1">
        <name>Mg(2+)</name>
        <dbReference type="ChEBI" id="CHEBI:18420"/>
    </cofactor>
</comment>
<dbReference type="PANTHER" id="PTHR43281:SF1">
    <property type="entry name" value="FARNESYL DIPHOSPHATE SYNTHASE"/>
    <property type="match status" value="1"/>
</dbReference>
<dbReference type="InterPro" id="IPR000092">
    <property type="entry name" value="Polyprenyl_synt"/>
</dbReference>
<comment type="caution">
    <text evidence="13">The sequence shown here is derived from an EMBL/GenBank/DDBJ whole genome shotgun (WGS) entry which is preliminary data.</text>
</comment>
<dbReference type="RefSeq" id="WP_003068216.1">
    <property type="nucleotide sequence ID" value="NZ_CAJPUH010000018.1"/>
</dbReference>
<sequence length="300" mass="32775">MKQDEKLVRIGRTIENFYVQKMVSADLIEVILYSINAGGKRIRPLLLLELLEGMGLELTEAHFQVAAALEMIHTGSLIHDDLPAMDDDDYRRGRLTSHKKFGEDMAILAGDSLFLDSYALVAEAALPSQIRANLIAELSQAAGTFGMVGGQVLDMQGEGRSVSLEELQVIHANKTGKLLTYPFIAAGLIAELAEPQQEKLRKTGQLLGLAFQVRDDILDETASFEDLGKTPQKDVAAGKATYPAILGLDGAKHFFEEQLSAAEILLAEIEMDIDFSGSAIRKIIESLRLNDEGKSRCSSL</sequence>
<dbReference type="GO" id="GO:0005737">
    <property type="term" value="C:cytoplasm"/>
    <property type="evidence" value="ECO:0007669"/>
    <property type="project" value="UniProtKB-ARBA"/>
</dbReference>
<dbReference type="GO" id="GO:0046872">
    <property type="term" value="F:metal ion binding"/>
    <property type="evidence" value="ECO:0007669"/>
    <property type="project" value="UniProtKB-KW"/>
</dbReference>
<dbReference type="eggNOG" id="COG0142">
    <property type="taxonomic scope" value="Bacteria"/>
</dbReference>
<evidence type="ECO:0000256" key="12">
    <source>
        <dbReference type="RuleBase" id="RU004466"/>
    </source>
</evidence>
<comment type="catalytic activity">
    <reaction evidence="11">
        <text>isopentenyl diphosphate + (2E)-geranyl diphosphate = (2E,6E)-farnesyl diphosphate + diphosphate</text>
        <dbReference type="Rhea" id="RHEA:19361"/>
        <dbReference type="ChEBI" id="CHEBI:33019"/>
        <dbReference type="ChEBI" id="CHEBI:58057"/>
        <dbReference type="ChEBI" id="CHEBI:128769"/>
        <dbReference type="ChEBI" id="CHEBI:175763"/>
        <dbReference type="EC" id="2.5.1.10"/>
    </reaction>
</comment>
<dbReference type="Proteomes" id="UP000031339">
    <property type="component" value="Unassembled WGS sequence"/>
</dbReference>
<accession>A0A0C1KJ75</accession>
<dbReference type="InterPro" id="IPR008949">
    <property type="entry name" value="Isoprenoid_synthase_dom_sf"/>
</dbReference>
<evidence type="ECO:0000256" key="2">
    <source>
        <dbReference type="ARBA" id="ARBA00006706"/>
    </source>
</evidence>
<dbReference type="InterPro" id="IPR033749">
    <property type="entry name" value="Polyprenyl_synt_CS"/>
</dbReference>
<evidence type="ECO:0000256" key="1">
    <source>
        <dbReference type="ARBA" id="ARBA00001946"/>
    </source>
</evidence>
<dbReference type="SUPFAM" id="SSF48576">
    <property type="entry name" value="Terpenoid synthases"/>
    <property type="match status" value="1"/>
</dbReference>
<gene>
    <name evidence="13" type="ORF">RN79_05310</name>
</gene>
<name>A0A0C1KJ75_STRCV</name>
<evidence type="ECO:0000256" key="7">
    <source>
        <dbReference type="ARBA" id="ARBA00022842"/>
    </source>
</evidence>
<dbReference type="CDD" id="cd00685">
    <property type="entry name" value="Trans_IPPS_HT"/>
    <property type="match status" value="1"/>
</dbReference>
<dbReference type="GO" id="GO:0016114">
    <property type="term" value="P:terpenoid biosynthetic process"/>
    <property type="evidence" value="ECO:0007669"/>
    <property type="project" value="UniProtKB-ARBA"/>
</dbReference>
<dbReference type="EC" id="2.5.1.10" evidence="3"/>
<evidence type="ECO:0000256" key="6">
    <source>
        <dbReference type="ARBA" id="ARBA00022723"/>
    </source>
</evidence>
<evidence type="ECO:0000256" key="10">
    <source>
        <dbReference type="ARBA" id="ARBA00032873"/>
    </source>
</evidence>
<comment type="similarity">
    <text evidence="2 12">Belongs to the FPP/GGPP synthase family.</text>
</comment>
<keyword evidence="8" id="KW-0414">Isoprene biosynthesis</keyword>
<proteinExistence type="inferred from homology"/>
<dbReference type="FunFam" id="1.10.600.10:FF:000001">
    <property type="entry name" value="Geranylgeranyl diphosphate synthase"/>
    <property type="match status" value="1"/>
</dbReference>
<evidence type="ECO:0000313" key="14">
    <source>
        <dbReference type="Proteomes" id="UP000031339"/>
    </source>
</evidence>
<organism evidence="13 14">
    <name type="scientific">Streptococcus constellatus</name>
    <dbReference type="NCBI Taxonomy" id="76860"/>
    <lineage>
        <taxon>Bacteria</taxon>
        <taxon>Bacillati</taxon>
        <taxon>Bacillota</taxon>
        <taxon>Bacilli</taxon>
        <taxon>Lactobacillales</taxon>
        <taxon>Streptococcaceae</taxon>
        <taxon>Streptococcus</taxon>
        <taxon>Streptococcus anginosus group</taxon>
    </lineage>
</organism>
<evidence type="ECO:0000256" key="5">
    <source>
        <dbReference type="ARBA" id="ARBA00022679"/>
    </source>
</evidence>
<dbReference type="AlphaFoldDB" id="A0A0C1KJ75"/>
<dbReference type="InterPro" id="IPR053378">
    <property type="entry name" value="Prenyl_diphosphate_synthase"/>
</dbReference>
<dbReference type="SFLD" id="SFLDS00005">
    <property type="entry name" value="Isoprenoid_Synthase_Type_I"/>
    <property type="match status" value="1"/>
</dbReference>
<evidence type="ECO:0000256" key="11">
    <source>
        <dbReference type="ARBA" id="ARBA00049399"/>
    </source>
</evidence>
<keyword evidence="6" id="KW-0479">Metal-binding</keyword>
<evidence type="ECO:0000256" key="9">
    <source>
        <dbReference type="ARBA" id="ARBA00032380"/>
    </source>
</evidence>
<evidence type="ECO:0000256" key="3">
    <source>
        <dbReference type="ARBA" id="ARBA00012439"/>
    </source>
</evidence>
<dbReference type="PANTHER" id="PTHR43281">
    <property type="entry name" value="FARNESYL DIPHOSPHATE SYNTHASE"/>
    <property type="match status" value="1"/>
</dbReference>
<dbReference type="EMBL" id="JWIY01000001">
    <property type="protein sequence ID" value="KIC78977.1"/>
    <property type="molecule type" value="Genomic_DNA"/>
</dbReference>